<keyword evidence="3" id="KW-1185">Reference proteome</keyword>
<reference evidence="2" key="1">
    <citation type="submission" date="2023-05" db="EMBL/GenBank/DDBJ databases">
        <authorList>
            <person name="Stuckert A."/>
        </authorList>
    </citation>
    <scope>NUCLEOTIDE SEQUENCE</scope>
</reference>
<evidence type="ECO:0000313" key="3">
    <source>
        <dbReference type="Proteomes" id="UP001162483"/>
    </source>
</evidence>
<name>A0ABN9C411_9NEOB</name>
<feature type="chain" id="PRO_5045195964" description="Secreted protein" evidence="1">
    <location>
        <begin position="30"/>
        <end position="99"/>
    </location>
</feature>
<gene>
    <name evidence="2" type="ORF">SPARVUS_LOCUS4204792</name>
</gene>
<organism evidence="2 3">
    <name type="scientific">Staurois parvus</name>
    <dbReference type="NCBI Taxonomy" id="386267"/>
    <lineage>
        <taxon>Eukaryota</taxon>
        <taxon>Metazoa</taxon>
        <taxon>Chordata</taxon>
        <taxon>Craniata</taxon>
        <taxon>Vertebrata</taxon>
        <taxon>Euteleostomi</taxon>
        <taxon>Amphibia</taxon>
        <taxon>Batrachia</taxon>
        <taxon>Anura</taxon>
        <taxon>Neobatrachia</taxon>
        <taxon>Ranoidea</taxon>
        <taxon>Ranidae</taxon>
        <taxon>Staurois</taxon>
    </lineage>
</organism>
<dbReference type="Proteomes" id="UP001162483">
    <property type="component" value="Unassembled WGS sequence"/>
</dbReference>
<protein>
    <recommendedName>
        <fullName evidence="4">Secreted protein</fullName>
    </recommendedName>
</protein>
<proteinExistence type="predicted"/>
<keyword evidence="1" id="KW-0732">Signal</keyword>
<comment type="caution">
    <text evidence="2">The sequence shown here is derived from an EMBL/GenBank/DDBJ whole genome shotgun (WGS) entry which is preliminary data.</text>
</comment>
<feature type="signal peptide" evidence="1">
    <location>
        <begin position="1"/>
        <end position="29"/>
    </location>
</feature>
<evidence type="ECO:0000256" key="1">
    <source>
        <dbReference type="SAM" id="SignalP"/>
    </source>
</evidence>
<feature type="non-terminal residue" evidence="2">
    <location>
        <position position="99"/>
    </location>
</feature>
<dbReference type="EMBL" id="CATNWA010007603">
    <property type="protein sequence ID" value="CAI9554377.1"/>
    <property type="molecule type" value="Genomic_DNA"/>
</dbReference>
<accession>A0ABN9C411</accession>
<sequence length="99" mass="10396">MTGATAGQLAGSNRWLHCWAAALLGCTDGHLWVALLGTGGCTAGHRRVHCWAQVGGTAGHRCAELVGGTDGHRSSGPCSDNCWFLAHEESAAENRQLHF</sequence>
<evidence type="ECO:0008006" key="4">
    <source>
        <dbReference type="Google" id="ProtNLM"/>
    </source>
</evidence>
<evidence type="ECO:0000313" key="2">
    <source>
        <dbReference type="EMBL" id="CAI9554377.1"/>
    </source>
</evidence>